<comment type="caution">
    <text evidence="1">The sequence shown here is derived from an EMBL/GenBank/DDBJ whole genome shotgun (WGS) entry which is preliminary data.</text>
</comment>
<reference evidence="1 2" key="2">
    <citation type="submission" date="2019-11" db="EMBL/GenBank/DDBJ databases">
        <title>A de novo genome assembly of a pear dwarfing rootstock.</title>
        <authorList>
            <person name="Wang F."/>
            <person name="Wang J."/>
            <person name="Li S."/>
            <person name="Zhang Y."/>
            <person name="Fang M."/>
            <person name="Ma L."/>
            <person name="Zhao Y."/>
            <person name="Jiang S."/>
        </authorList>
    </citation>
    <scope>NUCLEOTIDE SEQUENCE [LARGE SCALE GENOMIC DNA]</scope>
    <source>
        <strain evidence="1">S2</strain>
        <tissue evidence="1">Leaf</tissue>
    </source>
</reference>
<dbReference type="EMBL" id="SMOL01000414">
    <property type="protein sequence ID" value="KAB2614456.1"/>
    <property type="molecule type" value="Genomic_DNA"/>
</dbReference>
<proteinExistence type="predicted"/>
<evidence type="ECO:0000313" key="2">
    <source>
        <dbReference type="Proteomes" id="UP000327157"/>
    </source>
</evidence>
<dbReference type="Proteomes" id="UP000327157">
    <property type="component" value="Unassembled WGS sequence"/>
</dbReference>
<dbReference type="AlphaFoldDB" id="A0A5N5GG36"/>
<evidence type="ECO:0008006" key="3">
    <source>
        <dbReference type="Google" id="ProtNLM"/>
    </source>
</evidence>
<accession>A0A5N5GG36</accession>
<keyword evidence="2" id="KW-1185">Reference proteome</keyword>
<reference evidence="1 2" key="1">
    <citation type="submission" date="2019-09" db="EMBL/GenBank/DDBJ databases">
        <authorList>
            <person name="Ou C."/>
        </authorList>
    </citation>
    <scope>NUCLEOTIDE SEQUENCE [LARGE SCALE GENOMIC DNA]</scope>
    <source>
        <strain evidence="1">S2</strain>
        <tissue evidence="1">Leaf</tissue>
    </source>
</reference>
<name>A0A5N5GG36_9ROSA</name>
<evidence type="ECO:0000313" key="1">
    <source>
        <dbReference type="EMBL" id="KAB2614456.1"/>
    </source>
</evidence>
<gene>
    <name evidence="1" type="ORF">D8674_037510</name>
</gene>
<sequence length="108" mass="12404">MKKGRITSSSMQSILDDVLLKILIILAFRSLRGLFSTNMVLKKFNEIVEGPYIYQHMNITNFETVNPFKSRSTSYTVSKFINRCIQCGNLQTLYMVGKLSSETTRKKP</sequence>
<protein>
    <recommendedName>
        <fullName evidence="3">F-box protein</fullName>
    </recommendedName>
</protein>
<organism evidence="1 2">
    <name type="scientific">Pyrus ussuriensis x Pyrus communis</name>
    <dbReference type="NCBI Taxonomy" id="2448454"/>
    <lineage>
        <taxon>Eukaryota</taxon>
        <taxon>Viridiplantae</taxon>
        <taxon>Streptophyta</taxon>
        <taxon>Embryophyta</taxon>
        <taxon>Tracheophyta</taxon>
        <taxon>Spermatophyta</taxon>
        <taxon>Magnoliopsida</taxon>
        <taxon>eudicotyledons</taxon>
        <taxon>Gunneridae</taxon>
        <taxon>Pentapetalae</taxon>
        <taxon>rosids</taxon>
        <taxon>fabids</taxon>
        <taxon>Rosales</taxon>
        <taxon>Rosaceae</taxon>
        <taxon>Amygdaloideae</taxon>
        <taxon>Maleae</taxon>
        <taxon>Pyrus</taxon>
    </lineage>
</organism>